<dbReference type="VEuPathDB" id="MicrosporidiaDB:CWI36_0969p0010"/>
<dbReference type="VEuPathDB" id="MicrosporidiaDB:CWI39_1060p0010"/>
<reference evidence="2 3" key="1">
    <citation type="submission" date="2017-12" db="EMBL/GenBank/DDBJ databases">
        <authorList>
            <person name="Pombert J.-F."/>
            <person name="Haag K.L."/>
            <person name="Ebert D."/>
        </authorList>
    </citation>
    <scope>NUCLEOTIDE SEQUENCE [LARGE SCALE GENOMIC DNA]</scope>
    <source>
        <strain evidence="2">BE-OM-2</strain>
    </source>
</reference>
<sequence>MNLYAYVKTKRMFYEKFYVTNLILWIFFQINFVTAHKFVYWFEKNKNSEILFYHEIETNTAVNNEFECDYYLKVSIKSNKPQKNELNRVYTYKKENFIKYEVFDKILVANTMEDNNGKIECNFDIIYDLKLTEDISSLPEKIDFNLVITLFLTFKYLKVVRQENVLKFLEILILRMYAQQYGIDSNNKYLVLENLFKPDIFKNLEFFNKKNLISALLNNFMIYHVFYEDNLILLNNSKDDYETDFFNEHIPYKNLLINDYRVFYKLERVFKNVSISNYFHILLNEIDIKSLIINNFEESEKHKADFRIFKRSTVSFKSIIISNLLYSSERILYELNKAIDLKLEYFGLCNLSVENNYFLIFLKSQKLKGIILNNVVLKIDIHFFDVYMNKNKTLKYIELKNVETMFTWIEFIDRLNIEKIILSLNSESVEENFIRGFYGLENTLGVQYLEIRFFNYRINKELCKILRNFPALQTLKLSNYQPDKKMNRKFHKVIENMKQLSTLIIEHEYFSNKFLNSVFQNKRIQVLHINNYNYKKKILKLEVLSNPNHLTHLGLRSINISASSLVQIFRLKNLEFLSLKFCDLEAIKNFKTHHVMATNIRCLNLKGSILNSFRDFDILEKLNYLEKLTLSGLQLHLCSLNKLNSNCNLTLKKLSYIWGILSADDLNRIKYLEVLIQLNISRCEFLNTSLCELGRNCNFLSSLKYLDLSYVELTLNDFLYLQSFKHLRNLKISFFEGHGHNFDFSMNSYFNNYFFSRKIYTERTKFKLIEYFGEINSSENYIFL</sequence>
<gene>
    <name evidence="2" type="ORF">CWI36_0969p0010</name>
</gene>
<dbReference type="EMBL" id="PITI01000969">
    <property type="protein sequence ID" value="TBU03192.1"/>
    <property type="molecule type" value="Genomic_DNA"/>
</dbReference>
<keyword evidence="1" id="KW-0472">Membrane</keyword>
<keyword evidence="1" id="KW-1133">Transmembrane helix</keyword>
<dbReference type="InterPro" id="IPR032675">
    <property type="entry name" value="LRR_dom_sf"/>
</dbReference>
<evidence type="ECO:0000313" key="3">
    <source>
        <dbReference type="Proteomes" id="UP000291404"/>
    </source>
</evidence>
<dbReference type="SUPFAM" id="SSF52047">
    <property type="entry name" value="RNI-like"/>
    <property type="match status" value="1"/>
</dbReference>
<comment type="caution">
    <text evidence="2">The sequence shown here is derived from an EMBL/GenBank/DDBJ whole genome shotgun (WGS) entry which is preliminary data.</text>
</comment>
<dbReference type="AlphaFoldDB" id="A0A4V2JV94"/>
<keyword evidence="3" id="KW-1185">Reference proteome</keyword>
<dbReference type="Proteomes" id="UP000291404">
    <property type="component" value="Unassembled WGS sequence"/>
</dbReference>
<accession>A0A4V2JV94</accession>
<organism evidence="2 3">
    <name type="scientific">Hamiltosporidium magnivora</name>
    <dbReference type="NCBI Taxonomy" id="148818"/>
    <lineage>
        <taxon>Eukaryota</taxon>
        <taxon>Fungi</taxon>
        <taxon>Fungi incertae sedis</taxon>
        <taxon>Microsporidia</taxon>
        <taxon>Dubosqiidae</taxon>
        <taxon>Hamiltosporidium</taxon>
    </lineage>
</organism>
<evidence type="ECO:0000313" key="2">
    <source>
        <dbReference type="EMBL" id="TBU03192.1"/>
    </source>
</evidence>
<protein>
    <recommendedName>
        <fullName evidence="4">Leucine-rich repeat-containing protein</fullName>
    </recommendedName>
</protein>
<evidence type="ECO:0008006" key="4">
    <source>
        <dbReference type="Google" id="ProtNLM"/>
    </source>
</evidence>
<dbReference type="Gene3D" id="3.80.10.10">
    <property type="entry name" value="Ribonuclease Inhibitor"/>
    <property type="match status" value="2"/>
</dbReference>
<feature type="transmembrane region" description="Helical" evidence="1">
    <location>
        <begin position="21"/>
        <end position="42"/>
    </location>
</feature>
<keyword evidence="1" id="KW-0812">Transmembrane</keyword>
<name>A0A4V2JV94_9MICR</name>
<proteinExistence type="predicted"/>
<evidence type="ECO:0000256" key="1">
    <source>
        <dbReference type="SAM" id="Phobius"/>
    </source>
</evidence>